<comment type="caution">
    <text evidence="1">The sequence shown here is derived from an EMBL/GenBank/DDBJ whole genome shotgun (WGS) entry which is preliminary data.</text>
</comment>
<evidence type="ECO:0000313" key="1">
    <source>
        <dbReference type="EMBL" id="KGQ09083.1"/>
    </source>
</evidence>
<dbReference type="Proteomes" id="UP000030106">
    <property type="component" value="Unassembled WGS sequence"/>
</dbReference>
<proteinExistence type="predicted"/>
<reference evidence="1 2" key="1">
    <citation type="submission" date="2012-10" db="EMBL/GenBank/DDBJ databases">
        <title>Genome sequencing and analysis of entomopathogenic fungi Beauveria bassiana D1-5.</title>
        <authorList>
            <person name="Li Q."/>
            <person name="Wang L."/>
            <person name="Zhang Z."/>
            <person name="Wang Q."/>
            <person name="Ren J."/>
            <person name="Wang M."/>
            <person name="Xu W."/>
            <person name="Wang J."/>
            <person name="Lu Y."/>
            <person name="Du Q."/>
            <person name="Sun Z."/>
        </authorList>
    </citation>
    <scope>NUCLEOTIDE SEQUENCE [LARGE SCALE GENOMIC DNA]</scope>
    <source>
        <strain evidence="1 2">D1-5</strain>
    </source>
</reference>
<evidence type="ECO:0000313" key="2">
    <source>
        <dbReference type="Proteomes" id="UP000030106"/>
    </source>
</evidence>
<dbReference type="STRING" id="1245745.A0A0A2VN98"/>
<organism evidence="1 2">
    <name type="scientific">Beauveria bassiana D1-5</name>
    <dbReference type="NCBI Taxonomy" id="1245745"/>
    <lineage>
        <taxon>Eukaryota</taxon>
        <taxon>Fungi</taxon>
        <taxon>Dikarya</taxon>
        <taxon>Ascomycota</taxon>
        <taxon>Pezizomycotina</taxon>
        <taxon>Sordariomycetes</taxon>
        <taxon>Hypocreomycetidae</taxon>
        <taxon>Hypocreales</taxon>
        <taxon>Cordycipitaceae</taxon>
        <taxon>Beauveria</taxon>
    </lineage>
</organism>
<dbReference type="HOGENOM" id="CLU_2084433_0_0_1"/>
<dbReference type="EMBL" id="ANFO01000503">
    <property type="protein sequence ID" value="KGQ09083.1"/>
    <property type="molecule type" value="Genomic_DNA"/>
</dbReference>
<sequence>MSPKSTVPLYLRDLFPTTAGGGGGGDGSLADSVLGATPAQAGAGVRKKRKKHGERRTIYHHDHVSEAAVAAAAPKVYNGVVYQRSPNGPFAGKLTAKGQVVSINGEDYVEYRVLAKV</sequence>
<accession>A0A0A2VN98</accession>
<dbReference type="AlphaFoldDB" id="A0A0A2VN98"/>
<name>A0A0A2VN98_BEABA</name>
<protein>
    <submittedName>
        <fullName evidence="1">Uncharacterized protein</fullName>
    </submittedName>
</protein>
<gene>
    <name evidence="1" type="ORF">BBAD15_g5567</name>
</gene>